<dbReference type="PANTHER" id="PTHR43547">
    <property type="entry name" value="TWO-COMPONENT HISTIDINE KINASE"/>
    <property type="match status" value="1"/>
</dbReference>
<feature type="modified residue" description="4-aspartylphosphate" evidence="6">
    <location>
        <position position="123"/>
    </location>
</feature>
<dbReference type="Pfam" id="PF13426">
    <property type="entry name" value="PAS_9"/>
    <property type="match status" value="1"/>
</dbReference>
<dbReference type="Gene3D" id="1.10.287.130">
    <property type="match status" value="1"/>
</dbReference>
<keyword evidence="3 6" id="KW-0597">Phosphoprotein</keyword>
<evidence type="ECO:0000256" key="4">
    <source>
        <dbReference type="ARBA" id="ARBA00022777"/>
    </source>
</evidence>
<dbReference type="InterPro" id="IPR000014">
    <property type="entry name" value="PAS"/>
</dbReference>
<dbReference type="Proteomes" id="UP000214880">
    <property type="component" value="Unassembled WGS sequence"/>
</dbReference>
<dbReference type="PRINTS" id="PR00344">
    <property type="entry name" value="BCTRLSENSOR"/>
</dbReference>
<keyword evidence="4" id="KW-0418">Kinase</keyword>
<dbReference type="CDD" id="cd00130">
    <property type="entry name" value="PAS"/>
    <property type="match status" value="2"/>
</dbReference>
<evidence type="ECO:0000313" key="11">
    <source>
        <dbReference type="EMBL" id="SDN05544.1"/>
    </source>
</evidence>
<name>A0A1G9Y8X4_9FIRM</name>
<dbReference type="EC" id="2.7.13.3" evidence="2"/>
<protein>
    <recommendedName>
        <fullName evidence="2">histidine kinase</fullName>
        <ecNumber evidence="2">2.7.13.3</ecNumber>
    </recommendedName>
</protein>
<comment type="catalytic activity">
    <reaction evidence="1">
        <text>ATP + protein L-histidine = ADP + protein N-phospho-L-histidine.</text>
        <dbReference type="EC" id="2.7.13.3"/>
    </reaction>
</comment>
<feature type="domain" description="PAS" evidence="10">
    <location>
        <begin position="396"/>
        <end position="442"/>
    </location>
</feature>
<dbReference type="SUPFAM" id="SSF55785">
    <property type="entry name" value="PYP-like sensor domain (PAS domain)"/>
    <property type="match status" value="2"/>
</dbReference>
<dbReference type="InterPro" id="IPR036097">
    <property type="entry name" value="HisK_dim/P_sf"/>
</dbReference>
<feature type="chain" id="PRO_5039339055" description="histidine kinase" evidence="7">
    <location>
        <begin position="20"/>
        <end position="754"/>
    </location>
</feature>
<evidence type="ECO:0000256" key="1">
    <source>
        <dbReference type="ARBA" id="ARBA00000085"/>
    </source>
</evidence>
<gene>
    <name evidence="11" type="ORF">SAMN04488502_11123</name>
</gene>
<dbReference type="SMART" id="SM00086">
    <property type="entry name" value="PAC"/>
    <property type="match status" value="2"/>
</dbReference>
<evidence type="ECO:0000256" key="7">
    <source>
        <dbReference type="SAM" id="SignalP"/>
    </source>
</evidence>
<keyword evidence="12" id="KW-1185">Reference proteome</keyword>
<keyword evidence="7" id="KW-0732">Signal</keyword>
<keyword evidence="4" id="KW-0808">Transferase</keyword>
<dbReference type="PANTHER" id="PTHR43547:SF2">
    <property type="entry name" value="HYBRID SIGNAL TRANSDUCTION HISTIDINE KINASE C"/>
    <property type="match status" value="1"/>
</dbReference>
<dbReference type="Pfam" id="PF00072">
    <property type="entry name" value="Response_reg"/>
    <property type="match status" value="1"/>
</dbReference>
<dbReference type="SUPFAM" id="SSF55874">
    <property type="entry name" value="ATPase domain of HSP90 chaperone/DNA topoisomerase II/histidine kinase"/>
    <property type="match status" value="1"/>
</dbReference>
<dbReference type="SMART" id="SM00387">
    <property type="entry name" value="HATPase_c"/>
    <property type="match status" value="1"/>
</dbReference>
<dbReference type="InterPro" id="IPR035965">
    <property type="entry name" value="PAS-like_dom_sf"/>
</dbReference>
<dbReference type="Gene3D" id="3.30.450.20">
    <property type="entry name" value="PAS domain"/>
    <property type="match status" value="2"/>
</dbReference>
<dbReference type="Pfam" id="PF00512">
    <property type="entry name" value="HisKA"/>
    <property type="match status" value="1"/>
</dbReference>
<dbReference type="SMART" id="SM00091">
    <property type="entry name" value="PAS"/>
    <property type="match status" value="2"/>
</dbReference>
<evidence type="ECO:0000256" key="6">
    <source>
        <dbReference type="PROSITE-ProRule" id="PRU00169"/>
    </source>
</evidence>
<dbReference type="InterPro" id="IPR005467">
    <property type="entry name" value="His_kinase_dom"/>
</dbReference>
<dbReference type="InterPro" id="IPR036890">
    <property type="entry name" value="HATPase_C_sf"/>
</dbReference>
<evidence type="ECO:0000256" key="3">
    <source>
        <dbReference type="ARBA" id="ARBA00022553"/>
    </source>
</evidence>
<keyword evidence="5" id="KW-0902">Two-component regulatory system</keyword>
<dbReference type="InterPro" id="IPR011006">
    <property type="entry name" value="CheY-like_superfamily"/>
</dbReference>
<evidence type="ECO:0000313" key="12">
    <source>
        <dbReference type="Proteomes" id="UP000214880"/>
    </source>
</evidence>
<dbReference type="SMART" id="SM00388">
    <property type="entry name" value="HisKA"/>
    <property type="match status" value="1"/>
</dbReference>
<evidence type="ECO:0000259" key="8">
    <source>
        <dbReference type="PROSITE" id="PS50109"/>
    </source>
</evidence>
<sequence>MSNWLGLVLITCNFPRACASFLLSCVVAALQISDLRGSSALPSEKSRAIHPVILRGVLAINNKGMLYVIKQKVNILMVDDHPENILALEAVLASEEYNLMSADSGEQALKYVLQEDFAVILLDVQMPGLNGFETARLIKSREKSRHIPIIFITAVKQPPDHINQGYSAGAIDYLVKPFQPNALRAKVEQFVKIYRKYNEVSQDSLLLDNCAMELQQTSARLDRIKLDLRKSRALARVIADTALDTIITFNAEGYILTANPAVGKMFGYTAEELSGCRIEKLFSPVRTPSGPEIIIANYPLEELTEKITEVTACCKTGEVFPADIQIRQVIFENDCIYVCSIRDVSERKQLEMGRILHYEQLERLVEARTLELLSANTKLQHEIEERKIIADNLRLSHERFRKIFESSPSLMAIISCRDERYIDVNESWVNFTGYSREEVIDQVVDMLNIAFVSGQTEEAEQAAGASLRNARIRYFTKTGQVREALLSLESMDINGEHCQLKVITDITERVFLENKMARFDRMNLIGEMAAGIAHEIRNPMTTVRGFLQMTKQRGNLSPEHIDLMIEELDRANAIISEYLSLAKDKPADRRLQPLNQIIENLLPLIQAEAIRSDKAVFFETAVCPQLYLDEKEIRQMVLNLALNGLEAMKAGGGLQIKTYWEKNTVVLAVADQGCGMRPELLDKVGTPFFTTKEQGTGLGLAVCYSVATRHDAAIEFESSAAGTTVFVRFRLTAEEKQADPETTLSGGPGHRPAP</sequence>
<dbReference type="GO" id="GO:0000155">
    <property type="term" value="F:phosphorelay sensor kinase activity"/>
    <property type="evidence" value="ECO:0007669"/>
    <property type="project" value="InterPro"/>
</dbReference>
<organism evidence="11 12">
    <name type="scientific">Dendrosporobacter quercicolus</name>
    <dbReference type="NCBI Taxonomy" id="146817"/>
    <lineage>
        <taxon>Bacteria</taxon>
        <taxon>Bacillati</taxon>
        <taxon>Bacillota</taxon>
        <taxon>Negativicutes</taxon>
        <taxon>Selenomonadales</taxon>
        <taxon>Sporomusaceae</taxon>
        <taxon>Dendrosporobacter</taxon>
    </lineage>
</organism>
<feature type="domain" description="PAS" evidence="10">
    <location>
        <begin position="231"/>
        <end position="275"/>
    </location>
</feature>
<dbReference type="Pfam" id="PF02518">
    <property type="entry name" value="HATPase_c"/>
    <property type="match status" value="1"/>
</dbReference>
<dbReference type="EMBL" id="FNHB01000011">
    <property type="protein sequence ID" value="SDN05544.1"/>
    <property type="molecule type" value="Genomic_DNA"/>
</dbReference>
<dbReference type="InterPro" id="IPR003594">
    <property type="entry name" value="HATPase_dom"/>
</dbReference>
<dbReference type="PROSITE" id="PS50112">
    <property type="entry name" value="PAS"/>
    <property type="match status" value="2"/>
</dbReference>
<dbReference type="CDD" id="cd00082">
    <property type="entry name" value="HisKA"/>
    <property type="match status" value="1"/>
</dbReference>
<feature type="domain" description="Histidine kinase" evidence="8">
    <location>
        <begin position="531"/>
        <end position="733"/>
    </location>
</feature>
<evidence type="ECO:0000259" key="9">
    <source>
        <dbReference type="PROSITE" id="PS50110"/>
    </source>
</evidence>
<dbReference type="PROSITE" id="PS50109">
    <property type="entry name" value="HIS_KIN"/>
    <property type="match status" value="1"/>
</dbReference>
<feature type="signal peptide" evidence="7">
    <location>
        <begin position="1"/>
        <end position="19"/>
    </location>
</feature>
<dbReference type="InterPro" id="IPR004358">
    <property type="entry name" value="Sig_transdc_His_kin-like_C"/>
</dbReference>
<dbReference type="SMART" id="SM00448">
    <property type="entry name" value="REC"/>
    <property type="match status" value="1"/>
</dbReference>
<feature type="domain" description="Response regulatory" evidence="9">
    <location>
        <begin position="74"/>
        <end position="191"/>
    </location>
</feature>
<dbReference type="InterPro" id="IPR001610">
    <property type="entry name" value="PAC"/>
</dbReference>
<reference evidence="11 12" key="1">
    <citation type="submission" date="2016-10" db="EMBL/GenBank/DDBJ databases">
        <authorList>
            <person name="de Groot N.N."/>
        </authorList>
    </citation>
    <scope>NUCLEOTIDE SEQUENCE [LARGE SCALE GENOMIC DNA]</scope>
    <source>
        <strain evidence="11 12">DSM 1736</strain>
    </source>
</reference>
<proteinExistence type="predicted"/>
<accession>A0A1G9Y8X4</accession>
<dbReference type="SUPFAM" id="SSF52172">
    <property type="entry name" value="CheY-like"/>
    <property type="match status" value="1"/>
</dbReference>
<dbReference type="SUPFAM" id="SSF47384">
    <property type="entry name" value="Homodimeric domain of signal transducing histidine kinase"/>
    <property type="match status" value="1"/>
</dbReference>
<dbReference type="Gene3D" id="3.40.50.2300">
    <property type="match status" value="1"/>
</dbReference>
<evidence type="ECO:0000259" key="10">
    <source>
        <dbReference type="PROSITE" id="PS50112"/>
    </source>
</evidence>
<dbReference type="NCBIfam" id="TIGR00229">
    <property type="entry name" value="sensory_box"/>
    <property type="match status" value="2"/>
</dbReference>
<dbReference type="STRING" id="146817.SAMN04488502_11123"/>
<dbReference type="InterPro" id="IPR001789">
    <property type="entry name" value="Sig_transdc_resp-reg_receiver"/>
</dbReference>
<dbReference type="AlphaFoldDB" id="A0A1G9Y8X4"/>
<dbReference type="Gene3D" id="3.30.565.10">
    <property type="entry name" value="Histidine kinase-like ATPase, C-terminal domain"/>
    <property type="match status" value="1"/>
</dbReference>
<evidence type="ECO:0000256" key="5">
    <source>
        <dbReference type="ARBA" id="ARBA00023012"/>
    </source>
</evidence>
<evidence type="ECO:0000256" key="2">
    <source>
        <dbReference type="ARBA" id="ARBA00012438"/>
    </source>
</evidence>
<dbReference type="PROSITE" id="PS50110">
    <property type="entry name" value="RESPONSE_REGULATORY"/>
    <property type="match status" value="1"/>
</dbReference>
<dbReference type="InterPro" id="IPR003661">
    <property type="entry name" value="HisK_dim/P_dom"/>
</dbReference>
<dbReference type="Pfam" id="PF13188">
    <property type="entry name" value="PAS_8"/>
    <property type="match status" value="1"/>
</dbReference>